<evidence type="ECO:0000313" key="1">
    <source>
        <dbReference type="EMBL" id="KAI3780702.1"/>
    </source>
</evidence>
<reference evidence="1 2" key="2">
    <citation type="journal article" date="2022" name="Mol. Ecol. Resour.">
        <title>The genomes of chicory, endive, great burdock and yacon provide insights into Asteraceae paleo-polyploidization history and plant inulin production.</title>
        <authorList>
            <person name="Fan W."/>
            <person name="Wang S."/>
            <person name="Wang H."/>
            <person name="Wang A."/>
            <person name="Jiang F."/>
            <person name="Liu H."/>
            <person name="Zhao H."/>
            <person name="Xu D."/>
            <person name="Zhang Y."/>
        </authorList>
    </citation>
    <scope>NUCLEOTIDE SEQUENCE [LARGE SCALE GENOMIC DNA]</scope>
    <source>
        <strain evidence="2">cv. Punajuju</strain>
        <tissue evidence="1">Leaves</tissue>
    </source>
</reference>
<dbReference type="EMBL" id="CM042010">
    <property type="protein sequence ID" value="KAI3780702.1"/>
    <property type="molecule type" value="Genomic_DNA"/>
</dbReference>
<proteinExistence type="predicted"/>
<keyword evidence="2" id="KW-1185">Reference proteome</keyword>
<name>A0ACB9GD97_CICIN</name>
<reference evidence="2" key="1">
    <citation type="journal article" date="2022" name="Mol. Ecol. Resour.">
        <title>The genomes of chicory, endive, great burdock and yacon provide insights into Asteraceae palaeo-polyploidization history and plant inulin production.</title>
        <authorList>
            <person name="Fan W."/>
            <person name="Wang S."/>
            <person name="Wang H."/>
            <person name="Wang A."/>
            <person name="Jiang F."/>
            <person name="Liu H."/>
            <person name="Zhao H."/>
            <person name="Xu D."/>
            <person name="Zhang Y."/>
        </authorList>
    </citation>
    <scope>NUCLEOTIDE SEQUENCE [LARGE SCALE GENOMIC DNA]</scope>
    <source>
        <strain evidence="2">cv. Punajuju</strain>
    </source>
</reference>
<gene>
    <name evidence="1" type="ORF">L2E82_10690</name>
</gene>
<sequence>MSGASEGKSFKGCVRCMCWCYCLLFLLIAIAIGFAYYIYTTEKPKAPTYDIQSFTVKSLDLQDDLILKTEFVVDVKTKNPNRNIGFVYEERSNVSILYNDAIISSGKLPAFKQDPGNTTIMKIALAGSNLNVSSSFQDDVKNSKDDQGIPLAVIVKVLMRVYVGNVDLKEFIAFVTCGLIVENLESGRPAKVLLDECEADVEF</sequence>
<dbReference type="Proteomes" id="UP001055811">
    <property type="component" value="Linkage Group LG02"/>
</dbReference>
<comment type="caution">
    <text evidence="1">The sequence shown here is derived from an EMBL/GenBank/DDBJ whole genome shotgun (WGS) entry which is preliminary data.</text>
</comment>
<evidence type="ECO:0000313" key="2">
    <source>
        <dbReference type="Proteomes" id="UP001055811"/>
    </source>
</evidence>
<protein>
    <submittedName>
        <fullName evidence="1">Uncharacterized protein</fullName>
    </submittedName>
</protein>
<organism evidence="1 2">
    <name type="scientific">Cichorium intybus</name>
    <name type="common">Chicory</name>
    <dbReference type="NCBI Taxonomy" id="13427"/>
    <lineage>
        <taxon>Eukaryota</taxon>
        <taxon>Viridiplantae</taxon>
        <taxon>Streptophyta</taxon>
        <taxon>Embryophyta</taxon>
        <taxon>Tracheophyta</taxon>
        <taxon>Spermatophyta</taxon>
        <taxon>Magnoliopsida</taxon>
        <taxon>eudicotyledons</taxon>
        <taxon>Gunneridae</taxon>
        <taxon>Pentapetalae</taxon>
        <taxon>asterids</taxon>
        <taxon>campanulids</taxon>
        <taxon>Asterales</taxon>
        <taxon>Asteraceae</taxon>
        <taxon>Cichorioideae</taxon>
        <taxon>Cichorieae</taxon>
        <taxon>Cichoriinae</taxon>
        <taxon>Cichorium</taxon>
    </lineage>
</organism>
<accession>A0ACB9GD97</accession>